<keyword evidence="3" id="KW-1185">Reference proteome</keyword>
<comment type="caution">
    <text evidence="2">The sequence shown here is derived from an EMBL/GenBank/DDBJ whole genome shotgun (WGS) entry which is preliminary data.</text>
</comment>
<accession>A0A7W6EGM4</accession>
<evidence type="ECO:0000313" key="2">
    <source>
        <dbReference type="EMBL" id="MBB3998415.1"/>
    </source>
</evidence>
<dbReference type="SMART" id="SM00974">
    <property type="entry name" value="T5orf172"/>
    <property type="match status" value="1"/>
</dbReference>
<organism evidence="2 3">
    <name type="scientific">Aureimonas pseudogalii</name>
    <dbReference type="NCBI Taxonomy" id="1744844"/>
    <lineage>
        <taxon>Bacteria</taxon>
        <taxon>Pseudomonadati</taxon>
        <taxon>Pseudomonadota</taxon>
        <taxon>Alphaproteobacteria</taxon>
        <taxon>Hyphomicrobiales</taxon>
        <taxon>Aurantimonadaceae</taxon>
        <taxon>Aureimonas</taxon>
    </lineage>
</organism>
<evidence type="ECO:0000259" key="1">
    <source>
        <dbReference type="SMART" id="SM00974"/>
    </source>
</evidence>
<feature type="domain" description="Bacteriophage T5 Orf172 DNA-binding" evidence="1">
    <location>
        <begin position="251"/>
        <end position="345"/>
    </location>
</feature>
<dbReference type="Proteomes" id="UP000542776">
    <property type="component" value="Unassembled WGS sequence"/>
</dbReference>
<dbReference type="Pfam" id="PF10544">
    <property type="entry name" value="T5orf172"/>
    <property type="match status" value="1"/>
</dbReference>
<dbReference type="EMBL" id="JACIEK010000005">
    <property type="protein sequence ID" value="MBB3998415.1"/>
    <property type="molecule type" value="Genomic_DNA"/>
</dbReference>
<evidence type="ECO:0000313" key="3">
    <source>
        <dbReference type="Proteomes" id="UP000542776"/>
    </source>
</evidence>
<gene>
    <name evidence="2" type="ORF">GGR04_002256</name>
</gene>
<dbReference type="InterPro" id="IPR018306">
    <property type="entry name" value="Phage_T5_Orf172_DNA-bd"/>
</dbReference>
<name>A0A7W6EGM4_9HYPH</name>
<dbReference type="AlphaFoldDB" id="A0A7W6EGM4"/>
<dbReference type="RefSeq" id="WP_183199955.1">
    <property type="nucleotide sequence ID" value="NZ_JACIEK010000005.1"/>
</dbReference>
<sequence length="363" mass="40358">MSDIDYLNDPLLFTPDEKPKAARTPVVERAAEVLARINAYVDEMGVEPVSTKGRSVRERMLANELAGLRASRVDLAGLEVFDAHGLVFGGQKPTDPLDDPLLAGGDDIFQVRESLKPKAEPDYVADRRPCPDFDRFRSAFDAVRQAVEEGSRRPQPFHQERVELGEFFVLKGQLVHVADVRDDHRRNGKPDARLRVIFDNETESNLLMSSLVRRLYEDKDARRIGQTSAGPLFEGAHTGFVYVLRSLSSRPEVRGLLKVGTTAGAVEDRIARAETQGAFLFAPVRIVETYGLVGYSAKEAERLVHETLRPFHVALKVTGPDGRSFNATEWFRTDTETIAAAVRHCFPHKGKRAGNAPVEVDEA</sequence>
<reference evidence="2 3" key="1">
    <citation type="submission" date="2020-08" db="EMBL/GenBank/DDBJ databases">
        <title>Genomic Encyclopedia of Type Strains, Phase IV (KMG-IV): sequencing the most valuable type-strain genomes for metagenomic binning, comparative biology and taxonomic classification.</title>
        <authorList>
            <person name="Goeker M."/>
        </authorList>
    </citation>
    <scope>NUCLEOTIDE SEQUENCE [LARGE SCALE GENOMIC DNA]</scope>
    <source>
        <strain evidence="2 3">DSM 102238</strain>
    </source>
</reference>
<protein>
    <recommendedName>
        <fullName evidence="1">Bacteriophage T5 Orf172 DNA-binding domain-containing protein</fullName>
    </recommendedName>
</protein>
<proteinExistence type="predicted"/>